<evidence type="ECO:0000313" key="7">
    <source>
        <dbReference type="EMBL" id="MQY21781.1"/>
    </source>
</evidence>
<evidence type="ECO:0000256" key="1">
    <source>
        <dbReference type="ARBA" id="ARBA00009437"/>
    </source>
</evidence>
<keyword evidence="4" id="KW-0010">Activator</keyword>
<comment type="caution">
    <text evidence="7">The sequence shown here is derived from an EMBL/GenBank/DDBJ whole genome shotgun (WGS) entry which is preliminary data.</text>
</comment>
<dbReference type="FunFam" id="1.10.10.10:FF:000001">
    <property type="entry name" value="LysR family transcriptional regulator"/>
    <property type="match status" value="1"/>
</dbReference>
<name>A0A7K0D8A5_9NOCA</name>
<keyword evidence="2" id="KW-0805">Transcription regulation</keyword>
<dbReference type="SUPFAM" id="SSF53850">
    <property type="entry name" value="Periplasmic binding protein-like II"/>
    <property type="match status" value="1"/>
</dbReference>
<dbReference type="GO" id="GO:0032993">
    <property type="term" value="C:protein-DNA complex"/>
    <property type="evidence" value="ECO:0007669"/>
    <property type="project" value="TreeGrafter"/>
</dbReference>
<feature type="domain" description="HTH lysR-type" evidence="6">
    <location>
        <begin position="2"/>
        <end position="59"/>
    </location>
</feature>
<dbReference type="Pfam" id="PF03466">
    <property type="entry name" value="LysR_substrate"/>
    <property type="match status" value="1"/>
</dbReference>
<evidence type="ECO:0000256" key="5">
    <source>
        <dbReference type="ARBA" id="ARBA00023163"/>
    </source>
</evidence>
<dbReference type="PANTHER" id="PTHR30346:SF29">
    <property type="entry name" value="LYSR SUBSTRATE-BINDING"/>
    <property type="match status" value="1"/>
</dbReference>
<dbReference type="CDD" id="cd08423">
    <property type="entry name" value="PBP2_LTTR_like_6"/>
    <property type="match status" value="1"/>
</dbReference>
<dbReference type="PROSITE" id="PS50931">
    <property type="entry name" value="HTH_LYSR"/>
    <property type="match status" value="1"/>
</dbReference>
<dbReference type="InterPro" id="IPR036388">
    <property type="entry name" value="WH-like_DNA-bd_sf"/>
</dbReference>
<dbReference type="Gene3D" id="3.40.190.10">
    <property type="entry name" value="Periplasmic binding protein-like II"/>
    <property type="match status" value="2"/>
</dbReference>
<keyword evidence="8" id="KW-1185">Reference proteome</keyword>
<evidence type="ECO:0000256" key="4">
    <source>
        <dbReference type="ARBA" id="ARBA00023159"/>
    </source>
</evidence>
<dbReference type="Pfam" id="PF00126">
    <property type="entry name" value="HTH_1"/>
    <property type="match status" value="1"/>
</dbReference>
<dbReference type="EMBL" id="WEGK01000011">
    <property type="protein sequence ID" value="MQY21781.1"/>
    <property type="molecule type" value="Genomic_DNA"/>
</dbReference>
<evidence type="ECO:0000256" key="2">
    <source>
        <dbReference type="ARBA" id="ARBA00023015"/>
    </source>
</evidence>
<dbReference type="Proteomes" id="UP000438448">
    <property type="component" value="Unassembled WGS sequence"/>
</dbReference>
<dbReference type="GO" id="GO:0003700">
    <property type="term" value="F:DNA-binding transcription factor activity"/>
    <property type="evidence" value="ECO:0007669"/>
    <property type="project" value="InterPro"/>
</dbReference>
<dbReference type="InterPro" id="IPR000847">
    <property type="entry name" value="LysR_HTH_N"/>
</dbReference>
<sequence length="310" mass="32602">MFDVRRLRVLDEVVRCGSLSAAATSLSYTTSAISQQVSALERELGVPLLVRGPMGARPTPAGTELLAHAGAILTAVSAAERAVAAFAPGGSSGVRVASFASAAAMILPRALMRFRTAFPGVPVELITADPDDGVALLGDGKADLALITEVPGERPLYPEVVAMPVYEDEFYVVLPQRHRFAGAADVPLTALAREQWIISSATGRCPDTRVFRGACRRAGFVPTVAFRSEDYATVQGMVGAGMGVSLVPSLAVSATREDVAIRRVAGRRPARRIALATATTPAPGSPLAAFAGLIRTEGTRLRDQERLQHC</sequence>
<gene>
    <name evidence="7" type="primary">gltC_6</name>
    <name evidence="7" type="ORF">NRB20_48940</name>
</gene>
<dbReference type="Gene3D" id="1.10.10.10">
    <property type="entry name" value="Winged helix-like DNA-binding domain superfamily/Winged helix DNA-binding domain"/>
    <property type="match status" value="1"/>
</dbReference>
<keyword evidence="5" id="KW-0804">Transcription</keyword>
<keyword evidence="3" id="KW-0238">DNA-binding</keyword>
<organism evidence="7 8">
    <name type="scientific">Nocardia macrotermitis</name>
    <dbReference type="NCBI Taxonomy" id="2585198"/>
    <lineage>
        <taxon>Bacteria</taxon>
        <taxon>Bacillati</taxon>
        <taxon>Actinomycetota</taxon>
        <taxon>Actinomycetes</taxon>
        <taxon>Mycobacteriales</taxon>
        <taxon>Nocardiaceae</taxon>
        <taxon>Nocardia</taxon>
    </lineage>
</organism>
<dbReference type="RefSeq" id="WP_153412849.1">
    <property type="nucleotide sequence ID" value="NZ_WEGK01000011.1"/>
</dbReference>
<accession>A0A7K0D8A5</accession>
<dbReference type="SUPFAM" id="SSF46785">
    <property type="entry name" value="Winged helix' DNA-binding domain"/>
    <property type="match status" value="1"/>
</dbReference>
<dbReference type="AlphaFoldDB" id="A0A7K0D8A5"/>
<dbReference type="InterPro" id="IPR005119">
    <property type="entry name" value="LysR_subst-bd"/>
</dbReference>
<comment type="similarity">
    <text evidence="1">Belongs to the LysR transcriptional regulatory family.</text>
</comment>
<dbReference type="InterPro" id="IPR036390">
    <property type="entry name" value="WH_DNA-bd_sf"/>
</dbReference>
<evidence type="ECO:0000256" key="3">
    <source>
        <dbReference type="ARBA" id="ARBA00023125"/>
    </source>
</evidence>
<protein>
    <submittedName>
        <fullName evidence="7">HTH-type transcriptional regulator GltC</fullName>
    </submittedName>
</protein>
<evidence type="ECO:0000259" key="6">
    <source>
        <dbReference type="PROSITE" id="PS50931"/>
    </source>
</evidence>
<proteinExistence type="inferred from homology"/>
<dbReference type="OrthoDB" id="4131546at2"/>
<evidence type="ECO:0000313" key="8">
    <source>
        <dbReference type="Proteomes" id="UP000438448"/>
    </source>
</evidence>
<dbReference type="PANTHER" id="PTHR30346">
    <property type="entry name" value="TRANSCRIPTIONAL DUAL REGULATOR HCAR-RELATED"/>
    <property type="match status" value="1"/>
</dbReference>
<dbReference type="GO" id="GO:0003677">
    <property type="term" value="F:DNA binding"/>
    <property type="evidence" value="ECO:0007669"/>
    <property type="project" value="UniProtKB-KW"/>
</dbReference>
<reference evidence="7 8" key="1">
    <citation type="submission" date="2019-10" db="EMBL/GenBank/DDBJ databases">
        <title>Nocardia macrotermitis sp. nov. and Nocardia aurantia sp. nov., isolated from the gut of fungus growing-termite Macrotermes natalensis.</title>
        <authorList>
            <person name="Benndorf R."/>
            <person name="Schwitalla J."/>
            <person name="Martin K."/>
            <person name="De Beer W."/>
            <person name="Kaster A.-K."/>
            <person name="Vollmers J."/>
            <person name="Poulsen M."/>
            <person name="Beemelmanns C."/>
        </authorList>
    </citation>
    <scope>NUCLEOTIDE SEQUENCE [LARGE SCALE GENOMIC DNA]</scope>
    <source>
        <strain evidence="7 8">RB20</strain>
    </source>
</reference>